<name>A0AB39CD12_9VIRU</name>
<sequence length="84" mass="9710">MFVELPIILLMIFSTLLFRQWYQTGEVFNLLKVWNKRIVLMLMIAAFLFGGVGFIAILSGLSFEPTQGGYLVRYESMLLKVLMK</sequence>
<reference evidence="2" key="1">
    <citation type="submission" date="2024-07" db="EMBL/GenBank/DDBJ databases">
        <authorList>
            <person name="Bringhurst R.M."/>
            <person name="Homer T.E."/>
        </authorList>
    </citation>
    <scope>NUCLEOTIDE SEQUENCE</scope>
</reference>
<dbReference type="EMBL" id="PQ015378">
    <property type="protein sequence ID" value="XDJ14715.1"/>
    <property type="molecule type" value="Genomic_DNA"/>
</dbReference>
<feature type="transmembrane region" description="Helical" evidence="1">
    <location>
        <begin position="38"/>
        <end position="63"/>
    </location>
</feature>
<keyword evidence="1" id="KW-0812">Transmembrane</keyword>
<evidence type="ECO:0000256" key="1">
    <source>
        <dbReference type="SAM" id="Phobius"/>
    </source>
</evidence>
<accession>A0AB39CD12</accession>
<keyword evidence="1" id="KW-1133">Transmembrane helix</keyword>
<protein>
    <submittedName>
        <fullName evidence="2">Uncharacterized protein</fullName>
    </submittedName>
</protein>
<evidence type="ECO:0000313" key="2">
    <source>
        <dbReference type="EMBL" id="XDJ14715.1"/>
    </source>
</evidence>
<keyword evidence="1" id="KW-0472">Membrane</keyword>
<proteinExistence type="predicted"/>
<organism evidence="2">
    <name type="scientific">Pseudomonas phage RVTF4</name>
    <dbReference type="NCBI Taxonomy" id="3236931"/>
    <lineage>
        <taxon>Viruses</taxon>
    </lineage>
</organism>
<feature type="transmembrane region" description="Helical" evidence="1">
    <location>
        <begin position="6"/>
        <end position="22"/>
    </location>
</feature>